<evidence type="ECO:0000313" key="1">
    <source>
        <dbReference type="EMBL" id="KJF17279.1"/>
    </source>
</evidence>
<organism evidence="1 2">
    <name type="scientific">Acidithrix ferrooxidans</name>
    <dbReference type="NCBI Taxonomy" id="1280514"/>
    <lineage>
        <taxon>Bacteria</taxon>
        <taxon>Bacillati</taxon>
        <taxon>Actinomycetota</taxon>
        <taxon>Acidimicrobiia</taxon>
        <taxon>Acidimicrobiales</taxon>
        <taxon>Acidimicrobiaceae</taxon>
        <taxon>Acidithrix</taxon>
    </lineage>
</organism>
<gene>
    <name evidence="1" type="ORF">AXFE_18620</name>
</gene>
<keyword evidence="2" id="KW-1185">Reference proteome</keyword>
<sequence length="84" mass="9347">MLELAIRSSPNYVAPTVVIIEPRLLQEIDGALLIASVGQVARTSKPLTPRKGPFCISERMVSYLAFSKSDSDEIPISDRRVYRL</sequence>
<reference evidence="1 2" key="1">
    <citation type="submission" date="2015-01" db="EMBL/GenBank/DDBJ databases">
        <title>Draft genome of the acidophilic iron oxidizer Acidithrix ferrooxidans strain Py-F3.</title>
        <authorList>
            <person name="Poehlein A."/>
            <person name="Eisen S."/>
            <person name="Schloemann M."/>
            <person name="Johnson B.D."/>
            <person name="Daniel R."/>
            <person name="Muehling M."/>
        </authorList>
    </citation>
    <scope>NUCLEOTIDE SEQUENCE [LARGE SCALE GENOMIC DNA]</scope>
    <source>
        <strain evidence="1 2">Py-F3</strain>
    </source>
</reference>
<protein>
    <submittedName>
        <fullName evidence="1">Uncharacterized protein</fullName>
    </submittedName>
</protein>
<proteinExistence type="predicted"/>
<dbReference type="AlphaFoldDB" id="A0A0D8HHE2"/>
<evidence type="ECO:0000313" key="2">
    <source>
        <dbReference type="Proteomes" id="UP000032360"/>
    </source>
</evidence>
<name>A0A0D8HHE2_9ACTN</name>
<dbReference type="EMBL" id="JXYS01000058">
    <property type="protein sequence ID" value="KJF17279.1"/>
    <property type="molecule type" value="Genomic_DNA"/>
</dbReference>
<dbReference type="Proteomes" id="UP000032360">
    <property type="component" value="Unassembled WGS sequence"/>
</dbReference>
<accession>A0A0D8HHE2</accession>
<comment type="caution">
    <text evidence="1">The sequence shown here is derived from an EMBL/GenBank/DDBJ whole genome shotgun (WGS) entry which is preliminary data.</text>
</comment>